<dbReference type="HOGENOM" id="CLU_899423_0_0_6"/>
<reference evidence="2 3" key="1">
    <citation type="journal article" date="2014" name="Appl. Environ. Microbiol.">
        <title>Gut symbionts from distinct hosts exhibit genotoxic activity via divergent colibactin biosynthetic pathways.</title>
        <authorList>
            <person name="Engel P."/>
            <person name="Vizcaino M.I."/>
            <person name="Crawford J.M."/>
        </authorList>
    </citation>
    <scope>NUCLEOTIDE SEQUENCE [LARGE SCALE GENOMIC DNA]</scope>
    <source>
        <strain evidence="2 3">PEB0191</strain>
    </source>
</reference>
<gene>
    <name evidence="2" type="ORF">FPB0191_01446</name>
</gene>
<dbReference type="EMBL" id="CP009056">
    <property type="protein sequence ID" value="AJA45265.1"/>
    <property type="molecule type" value="Genomic_DNA"/>
</dbReference>
<sequence>MNTHNDQSYFKLPLIVTICSWGILTLIRTFSFFINLDNFDYFDFFVTLIIYNSTFQSLSSFFIIFILTLYCCQKYCIHDVSKNWKRIILLSFVFSLLKWASMQFVYDINNQIRIILADNLYLNYFSNFCLDILINIVILFTLFYFFSRINIFYRSIYDLDNTAYIKLFALILSYIPLQILLLNDELFTQLFRSYFLITLIFLAILFLLWPVLYKLFNIIIKNSLEHDDSIIKLGKLILTLIAICFSSAVTSSAIICIFLIVYFSSDYLSFTDIIVAYKTNILLVYFWINLILSFLLSYFFIKVFYKKDN</sequence>
<feature type="transmembrane region" description="Helical" evidence="1">
    <location>
        <begin position="236"/>
        <end position="263"/>
    </location>
</feature>
<feature type="transmembrane region" description="Helical" evidence="1">
    <location>
        <begin position="54"/>
        <end position="72"/>
    </location>
</feature>
<accession>A0A0A7S134</accession>
<feature type="transmembrane region" description="Helical" evidence="1">
    <location>
        <begin position="163"/>
        <end position="182"/>
    </location>
</feature>
<feature type="transmembrane region" description="Helical" evidence="1">
    <location>
        <begin position="125"/>
        <end position="151"/>
    </location>
</feature>
<protein>
    <submittedName>
        <fullName evidence="2">Uncharacterized protein</fullName>
    </submittedName>
</protein>
<evidence type="ECO:0000256" key="1">
    <source>
        <dbReference type="SAM" id="Phobius"/>
    </source>
</evidence>
<dbReference type="AlphaFoldDB" id="A0A0A7S134"/>
<keyword evidence="1" id="KW-0812">Transmembrane</keyword>
<keyword evidence="1" id="KW-0472">Membrane</keyword>
<dbReference type="RefSeq" id="WP_039104974.1">
    <property type="nucleotide sequence ID" value="NZ_CP009056.1"/>
</dbReference>
<name>A0A0A7S134_FRIPE</name>
<organism evidence="2 3">
    <name type="scientific">Frischella perrara</name>
    <dbReference type="NCBI Taxonomy" id="1267021"/>
    <lineage>
        <taxon>Bacteria</taxon>
        <taxon>Pseudomonadati</taxon>
        <taxon>Pseudomonadota</taxon>
        <taxon>Gammaproteobacteria</taxon>
        <taxon>Orbales</taxon>
        <taxon>Orbaceae</taxon>
        <taxon>Frischella</taxon>
    </lineage>
</organism>
<evidence type="ECO:0000313" key="2">
    <source>
        <dbReference type="EMBL" id="AJA45265.1"/>
    </source>
</evidence>
<keyword evidence="1" id="KW-1133">Transmembrane helix</keyword>
<feature type="transmembrane region" description="Helical" evidence="1">
    <location>
        <begin position="12"/>
        <end position="34"/>
    </location>
</feature>
<dbReference type="Proteomes" id="UP000030901">
    <property type="component" value="Chromosome"/>
</dbReference>
<feature type="transmembrane region" description="Helical" evidence="1">
    <location>
        <begin position="283"/>
        <end position="305"/>
    </location>
</feature>
<evidence type="ECO:0000313" key="3">
    <source>
        <dbReference type="Proteomes" id="UP000030901"/>
    </source>
</evidence>
<feature type="transmembrane region" description="Helical" evidence="1">
    <location>
        <begin position="194"/>
        <end position="216"/>
    </location>
</feature>
<feature type="transmembrane region" description="Helical" evidence="1">
    <location>
        <begin position="84"/>
        <end position="105"/>
    </location>
</feature>
<dbReference type="KEGG" id="fpp:FPB0191_01446"/>
<proteinExistence type="predicted"/>
<keyword evidence="3" id="KW-1185">Reference proteome</keyword>